<dbReference type="OrthoDB" id="97750at2157"/>
<dbReference type="Pfam" id="PF00005">
    <property type="entry name" value="ABC_tran"/>
    <property type="match status" value="1"/>
</dbReference>
<dbReference type="InterPro" id="IPR017871">
    <property type="entry name" value="ABC_transporter-like_CS"/>
</dbReference>
<evidence type="ECO:0000256" key="5">
    <source>
        <dbReference type="ARBA" id="ARBA00022970"/>
    </source>
</evidence>
<evidence type="ECO:0000256" key="4">
    <source>
        <dbReference type="ARBA" id="ARBA00022840"/>
    </source>
</evidence>
<protein>
    <submittedName>
        <fullName evidence="7">ABC transporter ATP-binding protein</fullName>
    </submittedName>
</protein>
<dbReference type="InterPro" id="IPR027417">
    <property type="entry name" value="P-loop_NTPase"/>
</dbReference>
<evidence type="ECO:0000259" key="6">
    <source>
        <dbReference type="PROSITE" id="PS50893"/>
    </source>
</evidence>
<dbReference type="CDD" id="cd03224">
    <property type="entry name" value="ABC_TM1139_LivF_branched"/>
    <property type="match status" value="1"/>
</dbReference>
<dbReference type="GO" id="GO:0005524">
    <property type="term" value="F:ATP binding"/>
    <property type="evidence" value="ECO:0007669"/>
    <property type="project" value="UniProtKB-KW"/>
</dbReference>
<evidence type="ECO:0000313" key="7">
    <source>
        <dbReference type="EMBL" id="RCU45959.1"/>
    </source>
</evidence>
<dbReference type="InterPro" id="IPR003593">
    <property type="entry name" value="AAA+_ATPase"/>
</dbReference>
<evidence type="ECO:0000256" key="1">
    <source>
        <dbReference type="ARBA" id="ARBA00005417"/>
    </source>
</evidence>
<sequence>MNHTVLELDGVDVSYGNTPILRGIDLSVEAGETVGIMGRNGVGKTTLMKTIIGLLSPTDGTITYQGEEVTGQPADQRAKLGMGYIPQGRDVFPDLTVEQNVRMGTSINEEKTDMIPKVYEYFPRLDERRGQKAGTMSGGEQQMLAIGRALAGNPDLLLLDEPSEGIQPSIVQQITDDIERMSEELGVTVLFVEQNLQVIRALAERCYVVDNGRITTELGPADLRDQDAVAEYLAV</sequence>
<dbReference type="InterPro" id="IPR052156">
    <property type="entry name" value="BCAA_Transport_ATP-bd_LivF"/>
</dbReference>
<feature type="domain" description="ABC transporter" evidence="6">
    <location>
        <begin position="6"/>
        <end position="233"/>
    </location>
</feature>
<dbReference type="PROSITE" id="PS00211">
    <property type="entry name" value="ABC_TRANSPORTER_1"/>
    <property type="match status" value="1"/>
</dbReference>
<dbReference type="GO" id="GO:0016887">
    <property type="term" value="F:ATP hydrolysis activity"/>
    <property type="evidence" value="ECO:0007669"/>
    <property type="project" value="InterPro"/>
</dbReference>
<dbReference type="PANTHER" id="PTHR43820">
    <property type="entry name" value="HIGH-AFFINITY BRANCHED-CHAIN AMINO ACID TRANSPORT ATP-BINDING PROTEIN LIVF"/>
    <property type="match status" value="1"/>
</dbReference>
<dbReference type="RefSeq" id="WP_114447513.1">
    <property type="nucleotide sequence ID" value="NZ_QPHM01000001.1"/>
</dbReference>
<comment type="similarity">
    <text evidence="1">Belongs to the ABC transporter superfamily.</text>
</comment>
<evidence type="ECO:0000256" key="2">
    <source>
        <dbReference type="ARBA" id="ARBA00022448"/>
    </source>
</evidence>
<keyword evidence="4 7" id="KW-0067">ATP-binding</keyword>
<keyword evidence="3" id="KW-0547">Nucleotide-binding</keyword>
<keyword evidence="5" id="KW-0029">Amino-acid transport</keyword>
<reference evidence="7 8" key="1">
    <citation type="submission" date="2018-07" db="EMBL/GenBank/DDBJ databases">
        <title>Genome sequences of Haloplanus salinus JCM 18368T.</title>
        <authorList>
            <person name="Kim Y.B."/>
            <person name="Roh S.W."/>
        </authorList>
    </citation>
    <scope>NUCLEOTIDE SEQUENCE [LARGE SCALE GENOMIC DNA]</scope>
    <source>
        <strain evidence="7 8">JCM 18368</strain>
    </source>
</reference>
<comment type="caution">
    <text evidence="7">The sequence shown here is derived from an EMBL/GenBank/DDBJ whole genome shotgun (WGS) entry which is preliminary data.</text>
</comment>
<evidence type="ECO:0000256" key="3">
    <source>
        <dbReference type="ARBA" id="ARBA00022741"/>
    </source>
</evidence>
<gene>
    <name evidence="7" type="ORF">DU504_00745</name>
</gene>
<keyword evidence="8" id="KW-1185">Reference proteome</keyword>
<dbReference type="GO" id="GO:0015807">
    <property type="term" value="P:L-amino acid transport"/>
    <property type="evidence" value="ECO:0007669"/>
    <property type="project" value="TreeGrafter"/>
</dbReference>
<evidence type="ECO:0000313" key="8">
    <source>
        <dbReference type="Proteomes" id="UP000252189"/>
    </source>
</evidence>
<proteinExistence type="inferred from homology"/>
<accession>A0A368N9I9</accession>
<name>A0A368N9I9_9EURY</name>
<dbReference type="PANTHER" id="PTHR43820:SF5">
    <property type="entry name" value="HIGH-AFFINITY BRANCHED-CHAIN AMINO ACID TRANSPORT ATP-BINDING PROTEIN"/>
    <property type="match status" value="1"/>
</dbReference>
<dbReference type="GO" id="GO:0015658">
    <property type="term" value="F:branched-chain amino acid transmembrane transporter activity"/>
    <property type="evidence" value="ECO:0007669"/>
    <property type="project" value="TreeGrafter"/>
</dbReference>
<dbReference type="InterPro" id="IPR003439">
    <property type="entry name" value="ABC_transporter-like_ATP-bd"/>
</dbReference>
<dbReference type="SUPFAM" id="SSF52540">
    <property type="entry name" value="P-loop containing nucleoside triphosphate hydrolases"/>
    <property type="match status" value="1"/>
</dbReference>
<dbReference type="Gene3D" id="3.40.50.300">
    <property type="entry name" value="P-loop containing nucleotide triphosphate hydrolases"/>
    <property type="match status" value="1"/>
</dbReference>
<dbReference type="Proteomes" id="UP000252189">
    <property type="component" value="Unassembled WGS sequence"/>
</dbReference>
<dbReference type="PROSITE" id="PS50893">
    <property type="entry name" value="ABC_TRANSPORTER_2"/>
    <property type="match status" value="1"/>
</dbReference>
<dbReference type="AlphaFoldDB" id="A0A368N9I9"/>
<organism evidence="7 8">
    <name type="scientific">Haloplanus salinus</name>
    <dbReference type="NCBI Taxonomy" id="1126245"/>
    <lineage>
        <taxon>Archaea</taxon>
        <taxon>Methanobacteriati</taxon>
        <taxon>Methanobacteriota</taxon>
        <taxon>Stenosarchaea group</taxon>
        <taxon>Halobacteria</taxon>
        <taxon>Halobacteriales</taxon>
        <taxon>Haloferacaceae</taxon>
        <taxon>Haloplanus</taxon>
    </lineage>
</organism>
<dbReference type="SMART" id="SM00382">
    <property type="entry name" value="AAA"/>
    <property type="match status" value="1"/>
</dbReference>
<dbReference type="EMBL" id="QPHM01000001">
    <property type="protein sequence ID" value="RCU45959.1"/>
    <property type="molecule type" value="Genomic_DNA"/>
</dbReference>
<keyword evidence="2" id="KW-0813">Transport</keyword>